<dbReference type="GeneID" id="92076662"/>
<feature type="region of interest" description="Disordered" evidence="5">
    <location>
        <begin position="457"/>
        <end position="551"/>
    </location>
</feature>
<feature type="compositionally biased region" description="Polar residues" evidence="5">
    <location>
        <begin position="514"/>
        <end position="524"/>
    </location>
</feature>
<evidence type="ECO:0000313" key="8">
    <source>
        <dbReference type="Proteomes" id="UP001391051"/>
    </source>
</evidence>
<evidence type="ECO:0000256" key="5">
    <source>
        <dbReference type="SAM" id="MobiDB-lite"/>
    </source>
</evidence>
<dbReference type="Pfam" id="PF08573">
    <property type="entry name" value="SAE2"/>
    <property type="match status" value="1"/>
</dbReference>
<protein>
    <submittedName>
        <fullName evidence="7">SAE2-domain-containing protein</fullName>
    </submittedName>
</protein>
<feature type="region of interest" description="Disordered" evidence="5">
    <location>
        <begin position="74"/>
        <end position="110"/>
    </location>
</feature>
<feature type="region of interest" description="Disordered" evidence="5">
    <location>
        <begin position="302"/>
        <end position="348"/>
    </location>
</feature>
<accession>A0ABR1QCF5</accession>
<evidence type="ECO:0000313" key="7">
    <source>
        <dbReference type="EMBL" id="KAK7951650.1"/>
    </source>
</evidence>
<keyword evidence="4" id="KW-0175">Coiled coil</keyword>
<dbReference type="EMBL" id="JAQQWE010000005">
    <property type="protein sequence ID" value="KAK7951650.1"/>
    <property type="molecule type" value="Genomic_DNA"/>
</dbReference>
<comment type="subcellular location">
    <subcellularLocation>
        <location evidence="1">Nucleus</location>
    </subcellularLocation>
</comment>
<dbReference type="InterPro" id="IPR013882">
    <property type="entry name" value="Ctp1_C"/>
</dbReference>
<reference evidence="7 8" key="1">
    <citation type="submission" date="2023-01" db="EMBL/GenBank/DDBJ databases">
        <title>Analysis of 21 Apiospora genomes using comparative genomics revels a genus with tremendous synthesis potential of carbohydrate active enzymes and secondary metabolites.</title>
        <authorList>
            <person name="Sorensen T."/>
        </authorList>
    </citation>
    <scope>NUCLEOTIDE SEQUENCE [LARGE SCALE GENOMIC DNA]</scope>
    <source>
        <strain evidence="7 8">CBS 24483</strain>
    </source>
</reference>
<feature type="coiled-coil region" evidence="4">
    <location>
        <begin position="146"/>
        <end position="208"/>
    </location>
</feature>
<feature type="compositionally biased region" description="Polar residues" evidence="5">
    <location>
        <begin position="213"/>
        <end position="222"/>
    </location>
</feature>
<dbReference type="RefSeq" id="XP_066699712.1">
    <property type="nucleotide sequence ID" value="XM_066843600.1"/>
</dbReference>
<evidence type="ECO:0000256" key="1">
    <source>
        <dbReference type="ARBA" id="ARBA00004123"/>
    </source>
</evidence>
<keyword evidence="2" id="KW-0227">DNA damage</keyword>
<evidence type="ECO:0000256" key="3">
    <source>
        <dbReference type="ARBA" id="ARBA00023242"/>
    </source>
</evidence>
<name>A0ABR1QCF5_9PEZI</name>
<evidence type="ECO:0000259" key="6">
    <source>
        <dbReference type="Pfam" id="PF08573"/>
    </source>
</evidence>
<feature type="domain" description="DNA endonuclease activator Ctp1 C-terminal" evidence="6">
    <location>
        <begin position="603"/>
        <end position="712"/>
    </location>
</feature>
<dbReference type="Proteomes" id="UP001391051">
    <property type="component" value="Unassembled WGS sequence"/>
</dbReference>
<proteinExistence type="predicted"/>
<sequence>MENWFEDAGKPALLQAFTQVCSRIEKDFKDSVEAENHKKAELDAELQTLRVRAANVDRLEQQNKALKGELAQLKRSLQQDRSDAAGQENTSPNKSRFSRPPSGNARVPLTPVSVNVRKSILNEHADFTGLSLHEQATDYGILEGKYKRLRSQTADLVQANEKLQSELRERTKTTHSWKEYATKQKECAERRKGLIKRLKEELAVATNNVALDSSFTSHTNPNSPDPHVPDVAEAPDALRTRYSPSTEPPVQRNTTDLLQFGKSPIGLNGRIETDNHGGGQAVEEPGLPPMPDTRGCKRPDAPIKNEPSSDTPVVVSEHPVRKGRHKDKPANHGSAVTRVKTEEGSDPAVMDDQRHFVPHESIDFDDVENLLSTPRRSRNARQAETAATLASVYTPEDNLQDITELPHDLTSDASSPATNHVSMSAHVQRLAGPLSDIPVISAPDDGNTTLLGGIASLAEDGDDNRDDTTERPGPTFLSTGRLDSLLKTASPEKQAIRPSRGTPPEKPRPIGFSIPSTSTRTTPLGNEGRNTVDRVAVPSETPSSKNLKRTFTAIQPTQKAPGTGARSKRHRKDSLRLRDRPQWSLRLEDFKINPKHNDGLEYAFSEVVRNKEDRLCLPGCVREECCAPGYRSQARGQRLETGAIAFQSLLENWLGDEAWRLASMNEDEKEALWLKAKTQQNANEFGKGHRYRVPRASTPPGYFNVDFPSTQQLDKDNQLTAVMQRERVEERYREAMKPNQTGRWLFRDE</sequence>
<feature type="region of interest" description="Disordered" evidence="5">
    <location>
        <begin position="213"/>
        <end position="232"/>
    </location>
</feature>
<comment type="caution">
    <text evidence="7">The sequence shown here is derived from an EMBL/GenBank/DDBJ whole genome shotgun (WGS) entry which is preliminary data.</text>
</comment>
<evidence type="ECO:0000256" key="4">
    <source>
        <dbReference type="SAM" id="Coils"/>
    </source>
</evidence>
<keyword evidence="3" id="KW-0539">Nucleus</keyword>
<keyword evidence="8" id="KW-1185">Reference proteome</keyword>
<organism evidence="7 8">
    <name type="scientific">Apiospora aurea</name>
    <dbReference type="NCBI Taxonomy" id="335848"/>
    <lineage>
        <taxon>Eukaryota</taxon>
        <taxon>Fungi</taxon>
        <taxon>Dikarya</taxon>
        <taxon>Ascomycota</taxon>
        <taxon>Pezizomycotina</taxon>
        <taxon>Sordariomycetes</taxon>
        <taxon>Xylariomycetidae</taxon>
        <taxon>Amphisphaeriales</taxon>
        <taxon>Apiosporaceae</taxon>
        <taxon>Apiospora</taxon>
    </lineage>
</organism>
<evidence type="ECO:0000256" key="2">
    <source>
        <dbReference type="ARBA" id="ARBA00022763"/>
    </source>
</evidence>
<gene>
    <name evidence="7" type="ORF">PG986_007378</name>
</gene>